<dbReference type="Proteomes" id="UP000799092">
    <property type="component" value="Unassembled WGS sequence"/>
</dbReference>
<feature type="domain" description="Nudix hydrolase" evidence="3">
    <location>
        <begin position="9"/>
        <end position="149"/>
    </location>
</feature>
<dbReference type="Gene3D" id="3.90.79.10">
    <property type="entry name" value="Nucleoside Triphosphate Pyrophosphohydrolase"/>
    <property type="match status" value="1"/>
</dbReference>
<dbReference type="InterPro" id="IPR000086">
    <property type="entry name" value="NUDIX_hydrolase_dom"/>
</dbReference>
<comment type="caution">
    <text evidence="4">The sequence shown here is derived from an EMBL/GenBank/DDBJ whole genome shotgun (WGS) entry which is preliminary data.</text>
</comment>
<dbReference type="PANTHER" id="PTHR43046">
    <property type="entry name" value="GDP-MANNOSE MANNOSYL HYDROLASE"/>
    <property type="match status" value="1"/>
</dbReference>
<evidence type="ECO:0000313" key="5">
    <source>
        <dbReference type="Proteomes" id="UP000799092"/>
    </source>
</evidence>
<protein>
    <submittedName>
        <fullName evidence="4">NUDIX domain-containing protein</fullName>
    </submittedName>
</protein>
<dbReference type="EMBL" id="WJNG01000010">
    <property type="protein sequence ID" value="MRH43560.1"/>
    <property type="molecule type" value="Genomic_DNA"/>
</dbReference>
<comment type="cofactor">
    <cofactor evidence="1">
        <name>Mg(2+)</name>
        <dbReference type="ChEBI" id="CHEBI:18420"/>
    </cofactor>
</comment>
<organism evidence="4 5">
    <name type="scientific">Aquibacillus halophilus</name>
    <dbReference type="NCBI Taxonomy" id="930132"/>
    <lineage>
        <taxon>Bacteria</taxon>
        <taxon>Bacillati</taxon>
        <taxon>Bacillota</taxon>
        <taxon>Bacilli</taxon>
        <taxon>Bacillales</taxon>
        <taxon>Bacillaceae</taxon>
        <taxon>Aquibacillus</taxon>
    </lineage>
</organism>
<reference evidence="4" key="1">
    <citation type="submission" date="2019-11" db="EMBL/GenBank/DDBJ databases">
        <authorList>
            <person name="Li J."/>
        </authorList>
    </citation>
    <scope>NUCLEOTIDE SEQUENCE</scope>
    <source>
        <strain evidence="4">B6B</strain>
    </source>
</reference>
<evidence type="ECO:0000313" key="4">
    <source>
        <dbReference type="EMBL" id="MRH43560.1"/>
    </source>
</evidence>
<keyword evidence="5" id="KW-1185">Reference proteome</keyword>
<evidence type="ECO:0000256" key="1">
    <source>
        <dbReference type="ARBA" id="ARBA00001946"/>
    </source>
</evidence>
<dbReference type="PROSITE" id="PS00893">
    <property type="entry name" value="NUDIX_BOX"/>
    <property type="match status" value="1"/>
</dbReference>
<dbReference type="Pfam" id="PF00293">
    <property type="entry name" value="NUDIX"/>
    <property type="match status" value="1"/>
</dbReference>
<accession>A0A6A8DE90</accession>
<dbReference type="GO" id="GO:0016787">
    <property type="term" value="F:hydrolase activity"/>
    <property type="evidence" value="ECO:0007669"/>
    <property type="project" value="UniProtKB-KW"/>
</dbReference>
<dbReference type="SUPFAM" id="SSF55811">
    <property type="entry name" value="Nudix"/>
    <property type="match status" value="1"/>
</dbReference>
<evidence type="ECO:0000259" key="3">
    <source>
        <dbReference type="PROSITE" id="PS51462"/>
    </source>
</evidence>
<dbReference type="InterPro" id="IPR015797">
    <property type="entry name" value="NUDIX_hydrolase-like_dom_sf"/>
</dbReference>
<dbReference type="PANTHER" id="PTHR43046:SF15">
    <property type="entry name" value="MUTT_NUDIX FAMILY PROTEIN"/>
    <property type="match status" value="1"/>
</dbReference>
<keyword evidence="2" id="KW-0378">Hydrolase</keyword>
<gene>
    <name evidence="4" type="ORF">GH741_12805</name>
</gene>
<proteinExistence type="predicted"/>
<dbReference type="OrthoDB" id="511483at2"/>
<name>A0A6A8DE90_9BACI</name>
<dbReference type="PROSITE" id="PS51462">
    <property type="entry name" value="NUDIX"/>
    <property type="match status" value="1"/>
</dbReference>
<dbReference type="AlphaFoldDB" id="A0A6A8DE90"/>
<dbReference type="InterPro" id="IPR020084">
    <property type="entry name" value="NUDIX_hydrolase_CS"/>
</dbReference>
<sequence length="186" mass="21673">MQISGKIVNHRKAVRAVITQNNKVLLVQSNKGDYKLPGGGIEEGESDSGGLIREVGEETGYINIIVKDKIGSVIERKIDAYDSNALFQMTSYYYFCELASEQRVNQKLDNYELEQEFTPKWVSLDDAIHQNEKMLIQNSKNKWIERENYVLKELKKTMKLDKWINRDGSFVLFWTQKNRPYELPMN</sequence>
<evidence type="ECO:0000256" key="2">
    <source>
        <dbReference type="ARBA" id="ARBA00022801"/>
    </source>
</evidence>